<dbReference type="CDD" id="cd06223">
    <property type="entry name" value="PRTases_typeI"/>
    <property type="match status" value="1"/>
</dbReference>
<evidence type="ECO:0000313" key="7">
    <source>
        <dbReference type="Proteomes" id="UP000184694"/>
    </source>
</evidence>
<dbReference type="PANTHER" id="PTHR11608:SF0">
    <property type="entry name" value="BIFUNCTIONAL PROTEIN PYRR"/>
    <property type="match status" value="1"/>
</dbReference>
<keyword evidence="7" id="KW-1185">Reference proteome</keyword>
<dbReference type="GO" id="GO:0006355">
    <property type="term" value="P:regulation of DNA-templated transcription"/>
    <property type="evidence" value="ECO:0007669"/>
    <property type="project" value="UniProtKB-UniRule"/>
</dbReference>
<dbReference type="Gene3D" id="3.40.50.2020">
    <property type="match status" value="1"/>
</dbReference>
<dbReference type="HAMAP" id="MF_01219">
    <property type="entry name" value="PyrR"/>
    <property type="match status" value="1"/>
</dbReference>
<keyword evidence="2 4" id="KW-0805">Transcription regulation</keyword>
<dbReference type="AlphaFoldDB" id="A0A1N6DUT4"/>
<comment type="catalytic activity">
    <reaction evidence="4">
        <text>UMP + diphosphate = 5-phospho-alpha-D-ribose 1-diphosphate + uracil</text>
        <dbReference type="Rhea" id="RHEA:13017"/>
        <dbReference type="ChEBI" id="CHEBI:17568"/>
        <dbReference type="ChEBI" id="CHEBI:33019"/>
        <dbReference type="ChEBI" id="CHEBI:57865"/>
        <dbReference type="ChEBI" id="CHEBI:58017"/>
        <dbReference type="EC" id="2.4.2.9"/>
    </reaction>
</comment>
<dbReference type="NCBIfam" id="NF003545">
    <property type="entry name" value="PRK05205.1-1"/>
    <property type="match status" value="1"/>
</dbReference>
<name>A0A1N6DUT4_9BACT</name>
<sequence length="179" mass="20252">MGNVKTVMTEDEVRRTIDRLAFQVIENHGECENLVLVGIQRRGVDIAARVRTVLEEQLGKTIEFGSLDINLYRDDWTTLDVQPMINKTDIPVSVDGKSLLLVDDVLFTGRTIRAALEAVLDYGRPSRIELMVLVDRGHRELPIQANYVGKQIATARIEQVDVLIEEIDGRDEVLLKQEN</sequence>
<comment type="function">
    <text evidence="4">Also displays a weak uracil phosphoribosyltransferase activity which is not physiologically significant.</text>
</comment>
<comment type="function">
    <text evidence="4">Regulates the transcription of the pyrimidine nucleotide (pyr) operon in response to exogenous pyrimidines.</text>
</comment>
<dbReference type="SUPFAM" id="SSF53271">
    <property type="entry name" value="PRTase-like"/>
    <property type="match status" value="1"/>
</dbReference>
<reference evidence="7" key="1">
    <citation type="submission" date="2016-11" db="EMBL/GenBank/DDBJ databases">
        <authorList>
            <person name="Varghese N."/>
            <person name="Submissions S."/>
        </authorList>
    </citation>
    <scope>NUCLEOTIDE SEQUENCE [LARGE SCALE GENOMIC DNA]</scope>
    <source>
        <strain evidence="7">DSM 17456</strain>
    </source>
</reference>
<evidence type="ECO:0000256" key="4">
    <source>
        <dbReference type="HAMAP-Rule" id="MF_01219"/>
    </source>
</evidence>
<dbReference type="NCBIfam" id="NF003549">
    <property type="entry name" value="PRK05205.1-5"/>
    <property type="match status" value="1"/>
</dbReference>
<dbReference type="Pfam" id="PF00156">
    <property type="entry name" value="Pribosyltran"/>
    <property type="match status" value="1"/>
</dbReference>
<feature type="domain" description="Phosphoribosyltransferase" evidence="5">
    <location>
        <begin position="14"/>
        <end position="148"/>
    </location>
</feature>
<evidence type="ECO:0000256" key="1">
    <source>
        <dbReference type="ARBA" id="ARBA00005565"/>
    </source>
</evidence>
<dbReference type="GO" id="GO:0004845">
    <property type="term" value="F:uracil phosphoribosyltransferase activity"/>
    <property type="evidence" value="ECO:0007669"/>
    <property type="project" value="UniProtKB-UniRule"/>
</dbReference>
<dbReference type="InterPro" id="IPR029057">
    <property type="entry name" value="PRTase-like"/>
</dbReference>
<dbReference type="InterPro" id="IPR000836">
    <property type="entry name" value="PRTase_dom"/>
</dbReference>
<keyword evidence="4 6" id="KW-0808">Transferase</keyword>
<comment type="similarity">
    <text evidence="1 4">Belongs to the purine/pyrimidine phosphoribosyltransferase family. PyrR subfamily.</text>
</comment>
<dbReference type="EMBL" id="FSRG01000003">
    <property type="protein sequence ID" value="SIN74473.1"/>
    <property type="molecule type" value="Genomic_DNA"/>
</dbReference>
<dbReference type="STRING" id="1121457.SAMN02745161_0496"/>
<dbReference type="PANTHER" id="PTHR11608">
    <property type="entry name" value="BIFUNCTIONAL PROTEIN PYRR"/>
    <property type="match status" value="1"/>
</dbReference>
<evidence type="ECO:0000259" key="5">
    <source>
        <dbReference type="Pfam" id="PF00156"/>
    </source>
</evidence>
<gene>
    <name evidence="4" type="primary">pyrR</name>
    <name evidence="6" type="ORF">SAMN02745161_0496</name>
</gene>
<dbReference type="Proteomes" id="UP000184694">
    <property type="component" value="Unassembled WGS sequence"/>
</dbReference>
<dbReference type="OrthoDB" id="9802227at2"/>
<evidence type="ECO:0000313" key="6">
    <source>
        <dbReference type="EMBL" id="SIN74473.1"/>
    </source>
</evidence>
<dbReference type="FunFam" id="3.40.50.2020:FF:000020">
    <property type="entry name" value="Bifunctional protein PyrR"/>
    <property type="match status" value="1"/>
</dbReference>
<keyword evidence="4 6" id="KW-0328">Glycosyltransferase</keyword>
<feature type="short sequence motif" description="PRPP-binding" evidence="4">
    <location>
        <begin position="99"/>
        <end position="111"/>
    </location>
</feature>
<keyword evidence="3 4" id="KW-0804">Transcription</keyword>
<organism evidence="6 7">
    <name type="scientific">Halodesulfovibrio marinisediminis DSM 17456</name>
    <dbReference type="NCBI Taxonomy" id="1121457"/>
    <lineage>
        <taxon>Bacteria</taxon>
        <taxon>Pseudomonadati</taxon>
        <taxon>Thermodesulfobacteriota</taxon>
        <taxon>Desulfovibrionia</taxon>
        <taxon>Desulfovibrionales</taxon>
        <taxon>Desulfovibrionaceae</taxon>
        <taxon>Halodesulfovibrio</taxon>
    </lineage>
</organism>
<dbReference type="InterPro" id="IPR050137">
    <property type="entry name" value="PyrR_bifunctional"/>
</dbReference>
<dbReference type="EC" id="2.4.2.9" evidence="4"/>
<accession>A0A1N6DUT4</accession>
<evidence type="ECO:0000256" key="3">
    <source>
        <dbReference type="ARBA" id="ARBA00023163"/>
    </source>
</evidence>
<dbReference type="RefSeq" id="WP_074215363.1">
    <property type="nucleotide sequence ID" value="NZ_FSRG01000003.1"/>
</dbReference>
<evidence type="ECO:0000256" key="2">
    <source>
        <dbReference type="ARBA" id="ARBA00023015"/>
    </source>
</evidence>
<proteinExistence type="inferred from homology"/>
<dbReference type="InterPro" id="IPR023050">
    <property type="entry name" value="PyrR"/>
</dbReference>
<protein>
    <recommendedName>
        <fullName evidence="4">Bifunctional protein PyrR</fullName>
    </recommendedName>
    <domain>
        <recommendedName>
            <fullName evidence="4">Pyrimidine operon regulatory protein</fullName>
        </recommendedName>
    </domain>
    <domain>
        <recommendedName>
            <fullName evidence="4">Uracil phosphoribosyltransferase</fullName>
            <shortName evidence="4">UPRTase</shortName>
            <ecNumber evidence="4">2.4.2.9</ecNumber>
        </recommendedName>
    </domain>
</protein>